<dbReference type="HOGENOM" id="CLU_015675_0_0_1"/>
<evidence type="ECO:0000256" key="5">
    <source>
        <dbReference type="ARBA" id="ARBA00023212"/>
    </source>
</evidence>
<name>A0A0C7N5W5_9SACH</name>
<dbReference type="GO" id="GO:0005819">
    <property type="term" value="C:spindle"/>
    <property type="evidence" value="ECO:0007669"/>
    <property type="project" value="UniProtKB-SubCell"/>
</dbReference>
<feature type="region of interest" description="Disordered" evidence="7">
    <location>
        <begin position="443"/>
        <end position="503"/>
    </location>
</feature>
<evidence type="ECO:0000256" key="2">
    <source>
        <dbReference type="ARBA" id="ARBA00004186"/>
    </source>
</evidence>
<evidence type="ECO:0000256" key="6">
    <source>
        <dbReference type="ARBA" id="ARBA00023242"/>
    </source>
</evidence>
<feature type="compositionally biased region" description="Basic and acidic residues" evidence="7">
    <location>
        <begin position="461"/>
        <end position="471"/>
    </location>
</feature>
<evidence type="ECO:0000256" key="3">
    <source>
        <dbReference type="ARBA" id="ARBA00010042"/>
    </source>
</evidence>
<feature type="region of interest" description="Disordered" evidence="7">
    <location>
        <begin position="517"/>
        <end position="537"/>
    </location>
</feature>
<comment type="subcellular location">
    <subcellularLocation>
        <location evidence="2">Cytoplasm</location>
        <location evidence="2">Cytoskeleton</location>
        <location evidence="2">Spindle</location>
    </subcellularLocation>
    <subcellularLocation>
        <location evidence="1">Nucleus</location>
    </subcellularLocation>
</comment>
<sequence length="748" mass="84073">MDWAVKSARKKTRFIQGGSRSIVESLNRFNEVLTEGQDAISQACLASSKWLDDELLKIGLLSKQETIPEESKEALERNKLALEESTPQKAARRESWHATPGNKSEKSEEHVLAQPDKDGSKLHKDDEKNAILGDVDTSSKTRSRSLKSSPWSPYKSERTTFAPEYAPPQTSSKIAGSFGSHSGNNSSGQEANEPKNNHSPNGSNTPTVGEIRTTRLPLATRRSSLLERNTTRKIQPLTTEKTERLPLRDRSKRRTDMFIPLPDKDPLIIRSSINPQAKTQDLSSSTIPRNDTALKHASSNVISRHDRPPMKTVKPVYSNVFDRLTSTSTTSFDKKATSRSPTREIKRPKLVEMAHMEPSGSPREKKSPRIDHTNHSIHETLRNIFDSQIPKLGQMNNASNSNGLTRNSTNAKRSSLLPKLSGQTAVSPISMTANAAHRISGIHSNGLETSPTFSSVRSRPPKSEQLKERNRTIVGLLHDPHVSPRQKKLPRRESSTTEFLESVSARRNDEKLLANQPEEDLDRLERSSIKSLPQEHHDIREIKDSRPKQAQDRLTKFQLLPLVGSERQDVKKKLDKRLSEVIRSQKEQSKRSQEKLKRKSNIEEDVKQRKSRIFQDSDPNRGTKSFCAGADGAESSNNKPRNTILYDLNTTDHRQMINGNSEETNTETNAGDTTLPEIDSDSDAEDRSILAAWAHSPYLQEQLLAQQDWDPESIFGPIPPLHTDEVFQSSRLSKLKTRQSISRHNIGL</sequence>
<feature type="domain" description="Inner centromere protein ARK-binding" evidence="8">
    <location>
        <begin position="677"/>
        <end position="727"/>
    </location>
</feature>
<feature type="compositionally biased region" description="Low complexity" evidence="7">
    <location>
        <begin position="176"/>
        <end position="188"/>
    </location>
</feature>
<comment type="similarity">
    <text evidence="3">Belongs to the INCENP family.</text>
</comment>
<dbReference type="GeneID" id="34685391"/>
<dbReference type="OrthoDB" id="6123at2759"/>
<evidence type="ECO:0000256" key="7">
    <source>
        <dbReference type="SAM" id="MobiDB-lite"/>
    </source>
</evidence>
<dbReference type="AlphaFoldDB" id="A0A0C7N5W5"/>
<keyword evidence="5" id="KW-0206">Cytoskeleton</keyword>
<feature type="compositionally biased region" description="Polar residues" evidence="7">
    <location>
        <begin position="395"/>
        <end position="413"/>
    </location>
</feature>
<feature type="region of interest" description="Disordered" evidence="7">
    <location>
        <begin position="395"/>
        <end position="414"/>
    </location>
</feature>
<proteinExistence type="inferred from homology"/>
<feature type="region of interest" description="Disordered" evidence="7">
    <location>
        <begin position="68"/>
        <end position="221"/>
    </location>
</feature>
<dbReference type="EMBL" id="LN736363">
    <property type="protein sequence ID" value="CEP61948.1"/>
    <property type="molecule type" value="Genomic_DNA"/>
</dbReference>
<dbReference type="GO" id="GO:0005634">
    <property type="term" value="C:nucleus"/>
    <property type="evidence" value="ECO:0007669"/>
    <property type="project" value="UniProtKB-SubCell"/>
</dbReference>
<evidence type="ECO:0000259" key="8">
    <source>
        <dbReference type="Pfam" id="PF03941"/>
    </source>
</evidence>
<evidence type="ECO:0000256" key="4">
    <source>
        <dbReference type="ARBA" id="ARBA00022490"/>
    </source>
</evidence>
<protein>
    <submittedName>
        <fullName evidence="9">LALA0S04e04280g1_1</fullName>
    </submittedName>
</protein>
<dbReference type="Proteomes" id="UP000054304">
    <property type="component" value="Unassembled WGS sequence"/>
</dbReference>
<organism evidence="9 10">
    <name type="scientific">Lachancea lanzarotensis</name>
    <dbReference type="NCBI Taxonomy" id="1245769"/>
    <lineage>
        <taxon>Eukaryota</taxon>
        <taxon>Fungi</taxon>
        <taxon>Dikarya</taxon>
        <taxon>Ascomycota</taxon>
        <taxon>Saccharomycotina</taxon>
        <taxon>Saccharomycetes</taxon>
        <taxon>Saccharomycetales</taxon>
        <taxon>Saccharomycetaceae</taxon>
        <taxon>Lachancea</taxon>
    </lineage>
</organism>
<feature type="compositionally biased region" description="Basic and acidic residues" evidence="7">
    <location>
        <begin position="103"/>
        <end position="129"/>
    </location>
</feature>
<dbReference type="STRING" id="1245769.A0A0C7N5W5"/>
<feature type="region of interest" description="Disordered" evidence="7">
    <location>
        <begin position="582"/>
        <end position="643"/>
    </location>
</feature>
<feature type="compositionally biased region" description="Polar residues" evidence="7">
    <location>
        <begin position="197"/>
        <end position="207"/>
    </location>
</feature>
<dbReference type="Pfam" id="PF03941">
    <property type="entry name" value="INCENP_ARK-bind"/>
    <property type="match status" value="1"/>
</dbReference>
<feature type="compositionally biased region" description="Basic and acidic residues" evidence="7">
    <location>
        <begin position="582"/>
        <end position="621"/>
    </location>
</feature>
<feature type="compositionally biased region" description="Polar residues" evidence="7">
    <location>
        <begin position="443"/>
        <end position="457"/>
    </location>
</feature>
<keyword evidence="6" id="KW-0539">Nucleus</keyword>
<feature type="compositionally biased region" description="Basic and acidic residues" evidence="7">
    <location>
        <begin position="69"/>
        <end position="82"/>
    </location>
</feature>
<feature type="compositionally biased region" description="Low complexity" evidence="7">
    <location>
        <begin position="660"/>
        <end position="669"/>
    </location>
</feature>
<dbReference type="InterPro" id="IPR005635">
    <property type="entry name" value="Inner_centromere_prot_ARK-bd"/>
</dbReference>
<gene>
    <name evidence="9" type="ORF">LALA0_S04e04280g</name>
</gene>
<reference evidence="9 10" key="1">
    <citation type="submission" date="2014-12" db="EMBL/GenBank/DDBJ databases">
        <authorList>
            <person name="Neuveglise Cecile"/>
        </authorList>
    </citation>
    <scope>NUCLEOTIDE SEQUENCE [LARGE SCALE GENOMIC DNA]</scope>
    <source>
        <strain evidence="9 10">CBS 12615</strain>
    </source>
</reference>
<feature type="compositionally biased region" description="Basic and acidic residues" evidence="7">
    <location>
        <begin position="523"/>
        <end position="537"/>
    </location>
</feature>
<evidence type="ECO:0000313" key="9">
    <source>
        <dbReference type="EMBL" id="CEP61948.1"/>
    </source>
</evidence>
<keyword evidence="4" id="KW-0963">Cytoplasm</keyword>
<feature type="region of interest" description="Disordered" evidence="7">
    <location>
        <begin position="656"/>
        <end position="683"/>
    </location>
</feature>
<accession>A0A0C7N5W5</accession>
<keyword evidence="10" id="KW-1185">Reference proteome</keyword>
<evidence type="ECO:0000313" key="10">
    <source>
        <dbReference type="Proteomes" id="UP000054304"/>
    </source>
</evidence>
<evidence type="ECO:0000256" key="1">
    <source>
        <dbReference type="ARBA" id="ARBA00004123"/>
    </source>
</evidence>
<dbReference type="RefSeq" id="XP_022628179.1">
    <property type="nucleotide sequence ID" value="XM_022772746.1"/>
</dbReference>